<keyword evidence="2" id="KW-1185">Reference proteome</keyword>
<dbReference type="AlphaFoldDB" id="A0A6M5YIH9"/>
<sequence length="32" mass="3890">MAQSLVPPYQITKTIHDERLERKEVRSTKMRF</sequence>
<evidence type="ECO:0000313" key="1">
    <source>
        <dbReference type="EMBL" id="QJW93344.1"/>
    </source>
</evidence>
<accession>A0A6M5YIH9</accession>
<evidence type="ECO:0000313" key="2">
    <source>
        <dbReference type="Proteomes" id="UP000503447"/>
    </source>
</evidence>
<organism evidence="1 2">
    <name type="scientific">Frigoriglobus tundricola</name>
    <dbReference type="NCBI Taxonomy" id="2774151"/>
    <lineage>
        <taxon>Bacteria</taxon>
        <taxon>Pseudomonadati</taxon>
        <taxon>Planctomycetota</taxon>
        <taxon>Planctomycetia</taxon>
        <taxon>Gemmatales</taxon>
        <taxon>Gemmataceae</taxon>
        <taxon>Frigoriglobus</taxon>
    </lineage>
</organism>
<dbReference type="Proteomes" id="UP000503447">
    <property type="component" value="Chromosome"/>
</dbReference>
<gene>
    <name evidence="1" type="ORF">FTUN_0850</name>
</gene>
<dbReference type="EMBL" id="CP053452">
    <property type="protein sequence ID" value="QJW93344.1"/>
    <property type="molecule type" value="Genomic_DNA"/>
</dbReference>
<dbReference type="KEGG" id="ftj:FTUN_0850"/>
<name>A0A6M5YIH9_9BACT</name>
<protein>
    <submittedName>
        <fullName evidence="1">Uncharacterized protein</fullName>
    </submittedName>
</protein>
<proteinExistence type="predicted"/>
<reference evidence="2" key="1">
    <citation type="submission" date="2020-05" db="EMBL/GenBank/DDBJ databases">
        <title>Frigoriglobus tundricola gen. nov., sp. nov., a psychrotolerant cellulolytic planctomycete of the family Gemmataceae with two divergent copies of 16S rRNA gene.</title>
        <authorList>
            <person name="Kulichevskaya I.S."/>
            <person name="Ivanova A.A."/>
            <person name="Naumoff D.G."/>
            <person name="Beletsky A.V."/>
            <person name="Rijpstra W.I.C."/>
            <person name="Sinninghe Damste J.S."/>
            <person name="Mardanov A.V."/>
            <person name="Ravin N.V."/>
            <person name="Dedysh S.N."/>
        </authorList>
    </citation>
    <scope>NUCLEOTIDE SEQUENCE [LARGE SCALE GENOMIC DNA]</scope>
    <source>
        <strain evidence="2">PL17</strain>
    </source>
</reference>